<dbReference type="Pfam" id="PF00665">
    <property type="entry name" value="rve"/>
    <property type="match status" value="1"/>
</dbReference>
<dbReference type="Pfam" id="PF13412">
    <property type="entry name" value="HTH_24"/>
    <property type="match status" value="1"/>
</dbReference>
<evidence type="ECO:0000259" key="2">
    <source>
        <dbReference type="PROSITE" id="PS50994"/>
    </source>
</evidence>
<dbReference type="Pfam" id="PF22483">
    <property type="entry name" value="Mu-transpos_C_2"/>
    <property type="match status" value="1"/>
</dbReference>
<dbReference type="EMBL" id="ATBP01001168">
    <property type="protein sequence ID" value="ETR67891.1"/>
    <property type="molecule type" value="Genomic_DNA"/>
</dbReference>
<dbReference type="InterPro" id="IPR054353">
    <property type="entry name" value="IstA-like_C"/>
</dbReference>
<dbReference type="InterPro" id="IPR036397">
    <property type="entry name" value="RNaseH_sf"/>
</dbReference>
<dbReference type="InterPro" id="IPR001584">
    <property type="entry name" value="Integrase_cat-core"/>
</dbReference>
<gene>
    <name evidence="3" type="ORF">OMM_04889</name>
</gene>
<dbReference type="GO" id="GO:0003676">
    <property type="term" value="F:nucleic acid binding"/>
    <property type="evidence" value="ECO:0007669"/>
    <property type="project" value="InterPro"/>
</dbReference>
<dbReference type="Proteomes" id="UP000189670">
    <property type="component" value="Unassembled WGS sequence"/>
</dbReference>
<dbReference type="PROSITE" id="PS50994">
    <property type="entry name" value="INTEGRASE"/>
    <property type="match status" value="1"/>
</dbReference>
<dbReference type="AlphaFoldDB" id="A0A1V1NZA4"/>
<dbReference type="NCBIfam" id="NF033546">
    <property type="entry name" value="transpos_IS21"/>
    <property type="match status" value="1"/>
</dbReference>
<dbReference type="GO" id="GO:0015074">
    <property type="term" value="P:DNA integration"/>
    <property type="evidence" value="ECO:0007669"/>
    <property type="project" value="InterPro"/>
</dbReference>
<evidence type="ECO:0000256" key="1">
    <source>
        <dbReference type="ARBA" id="ARBA00009277"/>
    </source>
</evidence>
<accession>A0A1V1NZA4</accession>
<dbReference type="PANTHER" id="PTHR35004">
    <property type="entry name" value="TRANSPOSASE RV3428C-RELATED"/>
    <property type="match status" value="1"/>
</dbReference>
<dbReference type="Gene3D" id="3.30.420.10">
    <property type="entry name" value="Ribonuclease H-like superfamily/Ribonuclease H"/>
    <property type="match status" value="1"/>
</dbReference>
<organism evidence="3 4">
    <name type="scientific">Candidatus Magnetoglobus multicellularis str. Araruama</name>
    <dbReference type="NCBI Taxonomy" id="890399"/>
    <lineage>
        <taxon>Bacteria</taxon>
        <taxon>Pseudomonadati</taxon>
        <taxon>Thermodesulfobacteriota</taxon>
        <taxon>Desulfobacteria</taxon>
        <taxon>Desulfobacterales</taxon>
        <taxon>Desulfobacteraceae</taxon>
        <taxon>Candidatus Magnetoglobus</taxon>
    </lineage>
</organism>
<sequence>MIERRIIFEIHRLKDAGLSQREISKRVGISRPSVQKYITSPEQSINLPKKKASKIDSFTGMIDEFLKEDPFVKAPVVLQRIQEKGFDGQITIVRKYLKTIRDNFKPKEAFIRFESDPGEQIQVDWGEMGSIQCGNTRRKVYALAMTECHSRMLYVQFMHRQNQASLHWALMNGFIFFGGTPKRLVVDNMLTAVTERYEKIIRFNAAFLDFLRPLHIEPYACNIRSPHEKGKIEKVIGYIKSNFWPLRKYIDITDVQRQGNQWRDVTANIRIHGTTGEKPGKRIQRDKLRALPEILPDLRETRNVKVYKDFSVKFDANSYTVPPRMVGKYVCLKADPKTVTIYYKENKIATHFRCWERKKRIEIPAHNEQVKKLKRKLWQDRNVQKIVNLCEEATEYLEGLSKACLPVKKSVTRLISLQEEYGKEALISAIKKAKAYKAYGVDYIENILYQEMTPQNNHQPVILKNEDLNQIDLETPMLEDYDQYILERRKNESRRN</sequence>
<comment type="caution">
    <text evidence="3">The sequence shown here is derived from an EMBL/GenBank/DDBJ whole genome shotgun (WGS) entry which is preliminary data.</text>
</comment>
<dbReference type="InterPro" id="IPR012337">
    <property type="entry name" value="RNaseH-like_sf"/>
</dbReference>
<comment type="similarity">
    <text evidence="1">Belongs to the transposase IS21/IS408/IS1162 family.</text>
</comment>
<proteinExistence type="inferred from homology"/>
<reference evidence="4" key="1">
    <citation type="submission" date="2012-11" db="EMBL/GenBank/DDBJ databases">
        <authorList>
            <person name="Lucero-Rivera Y.E."/>
            <person name="Tovar-Ramirez D."/>
        </authorList>
    </citation>
    <scope>NUCLEOTIDE SEQUENCE [LARGE SCALE GENOMIC DNA]</scope>
    <source>
        <strain evidence="4">Araruama</strain>
    </source>
</reference>
<name>A0A1V1NZA4_9BACT</name>
<dbReference type="PANTHER" id="PTHR35004:SF6">
    <property type="entry name" value="TRANSPOSASE"/>
    <property type="match status" value="1"/>
</dbReference>
<evidence type="ECO:0000313" key="4">
    <source>
        <dbReference type="Proteomes" id="UP000189670"/>
    </source>
</evidence>
<feature type="domain" description="Integrase catalytic" evidence="2">
    <location>
        <begin position="113"/>
        <end position="287"/>
    </location>
</feature>
<protein>
    <submittedName>
        <fullName evidence="3">IstA3</fullName>
    </submittedName>
</protein>
<dbReference type="SUPFAM" id="SSF53098">
    <property type="entry name" value="Ribonuclease H-like"/>
    <property type="match status" value="1"/>
</dbReference>
<evidence type="ECO:0000313" key="3">
    <source>
        <dbReference type="EMBL" id="ETR67891.1"/>
    </source>
</evidence>